<dbReference type="Pfam" id="PF03401">
    <property type="entry name" value="TctC"/>
    <property type="match status" value="1"/>
</dbReference>
<dbReference type="InterPro" id="IPR042100">
    <property type="entry name" value="Bug_dom1"/>
</dbReference>
<dbReference type="InterPro" id="IPR005064">
    <property type="entry name" value="BUG"/>
</dbReference>
<dbReference type="Proteomes" id="UP000290849">
    <property type="component" value="Unassembled WGS sequence"/>
</dbReference>
<keyword evidence="3" id="KW-1185">Reference proteome</keyword>
<comment type="similarity">
    <text evidence="1">Belongs to the UPF0065 (bug) family.</text>
</comment>
<dbReference type="PANTHER" id="PTHR42928">
    <property type="entry name" value="TRICARBOXYLATE-BINDING PROTEIN"/>
    <property type="match status" value="1"/>
</dbReference>
<evidence type="ECO:0000313" key="2">
    <source>
        <dbReference type="EMBL" id="RXN92452.1"/>
    </source>
</evidence>
<comment type="caution">
    <text evidence="2">The sequence shown here is derived from an EMBL/GenBank/DDBJ whole genome shotgun (WGS) entry which is preliminary data.</text>
</comment>
<accession>A0A4Q1HN68</accession>
<dbReference type="RefSeq" id="WP_129148416.1">
    <property type="nucleotide sequence ID" value="NZ_JBHSDO010000016.1"/>
</dbReference>
<dbReference type="Gene3D" id="3.40.190.10">
    <property type="entry name" value="Periplasmic binding protein-like II"/>
    <property type="match status" value="1"/>
</dbReference>
<dbReference type="CDD" id="cd07012">
    <property type="entry name" value="PBP2_Bug_TTT"/>
    <property type="match status" value="1"/>
</dbReference>
<sequence length="353" mass="36584">MILPVRRPYAVFRARTASRAAASTVSATFARGAVLGAAAVALAAGIAAAGTAQAAGFPTRPITFIVPYTPGGTTDIVARTVSQKLGEKFGQTVIVENRPGAGGNIGMEAVARAAPDGYTIGFGAISTNALNPFVYPSMPFDPTKAFTGISMLGTSAVVIEVGPQVPVKDIAGLVDYAKKHPGQGYGTPGTGTSMHLAGVMFDQLTGAGLQHVPYKGSAQAINDLLGGHIGILFDNLPASLPHIQAGKIHALAVTGNERSSVLPDVPTLKELGYAGAVVDPWFAVYGPAGLPDDVTQALSEAFRWALALPDVKEKLRLAGFNPYGSTPREVDTLSRTEYERFKALSAKVSLKAQ</sequence>
<proteinExistence type="inferred from homology"/>
<dbReference type="EMBL" id="PYAL01000001">
    <property type="protein sequence ID" value="RXN92452.1"/>
    <property type="molecule type" value="Genomic_DNA"/>
</dbReference>
<dbReference type="OrthoDB" id="8678477at2"/>
<organism evidence="2 3">
    <name type="scientific">Achromobacter aloeverae</name>
    <dbReference type="NCBI Taxonomy" id="1750518"/>
    <lineage>
        <taxon>Bacteria</taxon>
        <taxon>Pseudomonadati</taxon>
        <taxon>Pseudomonadota</taxon>
        <taxon>Betaproteobacteria</taxon>
        <taxon>Burkholderiales</taxon>
        <taxon>Alcaligenaceae</taxon>
        <taxon>Achromobacter</taxon>
    </lineage>
</organism>
<dbReference type="PIRSF" id="PIRSF017082">
    <property type="entry name" value="YflP"/>
    <property type="match status" value="1"/>
</dbReference>
<dbReference type="Gene3D" id="3.40.190.150">
    <property type="entry name" value="Bordetella uptake gene, domain 1"/>
    <property type="match status" value="1"/>
</dbReference>
<dbReference type="SUPFAM" id="SSF53850">
    <property type="entry name" value="Periplasmic binding protein-like II"/>
    <property type="match status" value="1"/>
</dbReference>
<name>A0A4Q1HN68_9BURK</name>
<evidence type="ECO:0000256" key="1">
    <source>
        <dbReference type="ARBA" id="ARBA00006987"/>
    </source>
</evidence>
<reference evidence="2 3" key="1">
    <citation type="journal article" date="2017" name="Int. J. Syst. Evol. Microbiol.">
        <title>Achromobacter aloeverae sp. nov., isolated from the root of Aloe vera (L.) Burm.f.</title>
        <authorList>
            <person name="Kuncharoen N."/>
            <person name="Muramatsu Y."/>
            <person name="Shibata C."/>
            <person name="Kamakura Y."/>
            <person name="Nakagawa Y."/>
            <person name="Tanasupawat S."/>
        </authorList>
    </citation>
    <scope>NUCLEOTIDE SEQUENCE [LARGE SCALE GENOMIC DNA]</scope>
    <source>
        <strain evidence="2 3">AVA-1</strain>
    </source>
</reference>
<gene>
    <name evidence="2" type="ORF">C7R54_01455</name>
</gene>
<protein>
    <submittedName>
        <fullName evidence="2">ABC transporter substrate-binding protein</fullName>
    </submittedName>
</protein>
<dbReference type="PANTHER" id="PTHR42928:SF5">
    <property type="entry name" value="BLR1237 PROTEIN"/>
    <property type="match status" value="1"/>
</dbReference>
<dbReference type="AlphaFoldDB" id="A0A4Q1HN68"/>
<evidence type="ECO:0000313" key="3">
    <source>
        <dbReference type="Proteomes" id="UP000290849"/>
    </source>
</evidence>